<dbReference type="SUPFAM" id="SSF50405">
    <property type="entry name" value="Actin-crosslinking proteins"/>
    <property type="match status" value="1"/>
</dbReference>
<dbReference type="PANTHER" id="PTHR10551:SF9">
    <property type="entry name" value="FASCIN-2"/>
    <property type="match status" value="1"/>
</dbReference>
<dbReference type="Proteomes" id="UP001237642">
    <property type="component" value="Unassembled WGS sequence"/>
</dbReference>
<dbReference type="EMBL" id="JAUIZM010000004">
    <property type="protein sequence ID" value="KAK1387710.1"/>
    <property type="molecule type" value="Genomic_DNA"/>
</dbReference>
<feature type="region of interest" description="Disordered" evidence="1">
    <location>
        <begin position="335"/>
        <end position="359"/>
    </location>
</feature>
<comment type="caution">
    <text evidence="3">The sequence shown here is derived from an EMBL/GenBank/DDBJ whole genome shotgun (WGS) entry which is preliminary data.</text>
</comment>
<gene>
    <name evidence="3" type="ORF">POM88_015888</name>
</gene>
<dbReference type="GO" id="GO:0051017">
    <property type="term" value="P:actin filament bundle assembly"/>
    <property type="evidence" value="ECO:0007669"/>
    <property type="project" value="TreeGrafter"/>
</dbReference>
<dbReference type="Gene3D" id="2.80.10.50">
    <property type="match status" value="1"/>
</dbReference>
<dbReference type="AlphaFoldDB" id="A0AAD8IL32"/>
<dbReference type="GO" id="GO:0005737">
    <property type="term" value="C:cytoplasm"/>
    <property type="evidence" value="ECO:0007669"/>
    <property type="project" value="TreeGrafter"/>
</dbReference>
<dbReference type="GO" id="GO:0051015">
    <property type="term" value="F:actin filament binding"/>
    <property type="evidence" value="ECO:0007669"/>
    <property type="project" value="InterPro"/>
</dbReference>
<evidence type="ECO:0000313" key="4">
    <source>
        <dbReference type="Proteomes" id="UP001237642"/>
    </source>
</evidence>
<dbReference type="GO" id="GO:0015629">
    <property type="term" value="C:actin cytoskeleton"/>
    <property type="evidence" value="ECO:0007669"/>
    <property type="project" value="TreeGrafter"/>
</dbReference>
<dbReference type="GO" id="GO:0007163">
    <property type="term" value="P:establishment or maintenance of cell polarity"/>
    <property type="evidence" value="ECO:0007669"/>
    <property type="project" value="TreeGrafter"/>
</dbReference>
<dbReference type="InterPro" id="IPR057232">
    <property type="entry name" value="DUF7910"/>
</dbReference>
<feature type="compositionally biased region" description="Basic and acidic residues" evidence="1">
    <location>
        <begin position="335"/>
        <end position="351"/>
    </location>
</feature>
<sequence>MGCSIYSGAFSVVFRSDASGWETFTAWRINETSYQLRVFNKQFIGVDKDANNVVLATTTVPGESQIFQIVRNSDNANRVKIKASNGFFLQVMGDSFDEEDDVTNISDDEGDVEADCEGNTCAMEGACAMEDAEGDLEGGDGESEVKQLVRDHHAVINLSRSYKLILLEYCLDDLIDIDVGKNATDVPLLPLAKGHFRTFPEVLKGTPYLVYDDLEYMLLQKMGDVVIDLNIPHNLYSRLTTIAEASTTNILVFNINYLLQLFPKFVPSDWKFKTKVLHGDHVRCMAVLHLYSQQKEMCTQGDISEGIDENVKPCMLYPCILEGDARMHVYKEKDKNKNKMDGKGYSREHGKANRVYKLT</sequence>
<organism evidence="3 4">
    <name type="scientific">Heracleum sosnowskyi</name>
    <dbReference type="NCBI Taxonomy" id="360622"/>
    <lineage>
        <taxon>Eukaryota</taxon>
        <taxon>Viridiplantae</taxon>
        <taxon>Streptophyta</taxon>
        <taxon>Embryophyta</taxon>
        <taxon>Tracheophyta</taxon>
        <taxon>Spermatophyta</taxon>
        <taxon>Magnoliopsida</taxon>
        <taxon>eudicotyledons</taxon>
        <taxon>Gunneridae</taxon>
        <taxon>Pentapetalae</taxon>
        <taxon>asterids</taxon>
        <taxon>campanulids</taxon>
        <taxon>Apiales</taxon>
        <taxon>Apiaceae</taxon>
        <taxon>Apioideae</taxon>
        <taxon>apioid superclade</taxon>
        <taxon>Tordylieae</taxon>
        <taxon>Tordyliinae</taxon>
        <taxon>Heracleum</taxon>
    </lineage>
</organism>
<proteinExistence type="predicted"/>
<evidence type="ECO:0000256" key="1">
    <source>
        <dbReference type="SAM" id="MobiDB-lite"/>
    </source>
</evidence>
<evidence type="ECO:0000259" key="2">
    <source>
        <dbReference type="Pfam" id="PF25490"/>
    </source>
</evidence>
<dbReference type="Pfam" id="PF25490">
    <property type="entry name" value="DUF7910"/>
    <property type="match status" value="1"/>
</dbReference>
<dbReference type="GO" id="GO:0016477">
    <property type="term" value="P:cell migration"/>
    <property type="evidence" value="ECO:0007669"/>
    <property type="project" value="TreeGrafter"/>
</dbReference>
<name>A0AAD8IL32_9APIA</name>
<protein>
    <recommendedName>
        <fullName evidence="2">DUF7910 domain-containing protein</fullName>
    </recommendedName>
</protein>
<dbReference type="PANTHER" id="PTHR10551">
    <property type="entry name" value="FASCIN"/>
    <property type="match status" value="1"/>
</dbReference>
<reference evidence="3" key="1">
    <citation type="submission" date="2023-02" db="EMBL/GenBank/DDBJ databases">
        <title>Genome of toxic invasive species Heracleum sosnowskyi carries increased number of genes despite the absence of recent whole-genome duplications.</title>
        <authorList>
            <person name="Schelkunov M."/>
            <person name="Shtratnikova V."/>
            <person name="Makarenko M."/>
            <person name="Klepikova A."/>
            <person name="Omelchenko D."/>
            <person name="Novikova G."/>
            <person name="Obukhova E."/>
            <person name="Bogdanov V."/>
            <person name="Penin A."/>
            <person name="Logacheva M."/>
        </authorList>
    </citation>
    <scope>NUCLEOTIDE SEQUENCE</scope>
    <source>
        <strain evidence="3">Hsosn_3</strain>
        <tissue evidence="3">Leaf</tissue>
    </source>
</reference>
<dbReference type="InterPro" id="IPR008999">
    <property type="entry name" value="Actin-crosslinking"/>
</dbReference>
<dbReference type="InterPro" id="IPR010431">
    <property type="entry name" value="Fascin"/>
</dbReference>
<evidence type="ECO:0000313" key="3">
    <source>
        <dbReference type="EMBL" id="KAK1387710.1"/>
    </source>
</evidence>
<keyword evidence="4" id="KW-1185">Reference proteome</keyword>
<reference evidence="3" key="2">
    <citation type="submission" date="2023-05" db="EMBL/GenBank/DDBJ databases">
        <authorList>
            <person name="Schelkunov M.I."/>
        </authorList>
    </citation>
    <scope>NUCLEOTIDE SEQUENCE</scope>
    <source>
        <strain evidence="3">Hsosn_3</strain>
        <tissue evidence="3">Leaf</tissue>
    </source>
</reference>
<feature type="domain" description="DUF7910" evidence="2">
    <location>
        <begin position="12"/>
        <end position="95"/>
    </location>
</feature>
<dbReference type="CDD" id="cd00257">
    <property type="entry name" value="beta-trefoil_FSCN-like"/>
    <property type="match status" value="1"/>
</dbReference>
<accession>A0AAD8IL32</accession>